<dbReference type="AlphaFoldDB" id="A0A941BG24"/>
<dbReference type="RefSeq" id="WP_210856365.1">
    <property type="nucleotide sequence ID" value="NZ_JAGQDD010000018.1"/>
</dbReference>
<proteinExistence type="predicted"/>
<feature type="chain" id="PRO_5037071135" description="Surface-adhesin protein E-like domain-containing protein" evidence="1">
    <location>
        <begin position="25"/>
        <end position="151"/>
    </location>
</feature>
<evidence type="ECO:0000313" key="3">
    <source>
        <dbReference type="EMBL" id="MBQ0932656.1"/>
    </source>
</evidence>
<feature type="domain" description="Surface-adhesin protein E-like" evidence="2">
    <location>
        <begin position="29"/>
        <end position="138"/>
    </location>
</feature>
<dbReference type="EMBL" id="JAGQDD010000018">
    <property type="protein sequence ID" value="MBQ0932656.1"/>
    <property type="molecule type" value="Genomic_DNA"/>
</dbReference>
<feature type="signal peptide" evidence="1">
    <location>
        <begin position="1"/>
        <end position="24"/>
    </location>
</feature>
<dbReference type="Proteomes" id="UP000676246">
    <property type="component" value="Unassembled WGS sequence"/>
</dbReference>
<dbReference type="Pfam" id="PF16747">
    <property type="entry name" value="Adhesin_E"/>
    <property type="match status" value="1"/>
</dbReference>
<protein>
    <recommendedName>
        <fullName evidence="2">Surface-adhesin protein E-like domain-containing protein</fullName>
    </recommendedName>
</protein>
<dbReference type="InterPro" id="IPR031939">
    <property type="entry name" value="Adhesin_E-like"/>
</dbReference>
<keyword evidence="1" id="KW-0732">Signal</keyword>
<reference evidence="3 4" key="1">
    <citation type="submission" date="2021-04" db="EMBL/GenBank/DDBJ databases">
        <title>The genome sequence of Ideonella sp. 3Y2.</title>
        <authorList>
            <person name="Liu Y."/>
        </authorList>
    </citation>
    <scope>NUCLEOTIDE SEQUENCE [LARGE SCALE GENOMIC DNA]</scope>
    <source>
        <strain evidence="3 4">3Y2</strain>
    </source>
</reference>
<accession>A0A941BG24</accession>
<evidence type="ECO:0000259" key="2">
    <source>
        <dbReference type="Pfam" id="PF16747"/>
    </source>
</evidence>
<organism evidence="3 4">
    <name type="scientific">Ideonella alba</name>
    <dbReference type="NCBI Taxonomy" id="2824118"/>
    <lineage>
        <taxon>Bacteria</taxon>
        <taxon>Pseudomonadati</taxon>
        <taxon>Pseudomonadota</taxon>
        <taxon>Betaproteobacteria</taxon>
        <taxon>Burkholderiales</taxon>
        <taxon>Sphaerotilaceae</taxon>
        <taxon>Ideonella</taxon>
    </lineage>
</organism>
<evidence type="ECO:0000313" key="4">
    <source>
        <dbReference type="Proteomes" id="UP000676246"/>
    </source>
</evidence>
<name>A0A941BG24_9BURK</name>
<comment type="caution">
    <text evidence="3">The sequence shown here is derived from an EMBL/GenBank/DDBJ whole genome shotgun (WGS) entry which is preliminary data.</text>
</comment>
<gene>
    <name evidence="3" type="ORF">KAK03_19430</name>
</gene>
<keyword evidence="4" id="KW-1185">Reference proteome</keyword>
<evidence type="ECO:0000256" key="1">
    <source>
        <dbReference type="SAM" id="SignalP"/>
    </source>
</evidence>
<sequence length="151" mass="16917">MPLPAAPFLLLCLDSLCLGSACQAAPQQWTWVRNDLGMRFYLDRANLQPHGPLLHYWILVSFRYDPRLDGAKPYKSALLLRHADCATRTQDTKSVLQYHAPMARGEPVWVQRFDDATLRMEPVGPGSVSATMLDRACALASQPHRLGSSRL</sequence>